<evidence type="ECO:0000313" key="1">
    <source>
        <dbReference type="EMBL" id="NMG16635.1"/>
    </source>
</evidence>
<organism evidence="1 2">
    <name type="scientific">Aromatoleum bremense</name>
    <dbReference type="NCBI Taxonomy" id="76115"/>
    <lineage>
        <taxon>Bacteria</taxon>
        <taxon>Pseudomonadati</taxon>
        <taxon>Pseudomonadota</taxon>
        <taxon>Betaproteobacteria</taxon>
        <taxon>Rhodocyclales</taxon>
        <taxon>Rhodocyclaceae</taxon>
        <taxon>Aromatoleum</taxon>
    </lineage>
</organism>
<proteinExistence type="predicted"/>
<protein>
    <submittedName>
        <fullName evidence="1">Uncharacterized protein</fullName>
    </submittedName>
</protein>
<keyword evidence="2" id="KW-1185">Reference proteome</keyword>
<dbReference type="EMBL" id="WTVP01000042">
    <property type="protein sequence ID" value="NMG16635.1"/>
    <property type="molecule type" value="Genomic_DNA"/>
</dbReference>
<accession>A0ABX1NX96</accession>
<comment type="caution">
    <text evidence="1">The sequence shown here is derived from an EMBL/GenBank/DDBJ whole genome shotgun (WGS) entry which is preliminary data.</text>
</comment>
<dbReference type="RefSeq" id="WP_169203206.1">
    <property type="nucleotide sequence ID" value="NZ_CP059467.1"/>
</dbReference>
<dbReference type="Proteomes" id="UP000633943">
    <property type="component" value="Unassembled WGS sequence"/>
</dbReference>
<reference evidence="1 2" key="1">
    <citation type="submission" date="2019-12" db="EMBL/GenBank/DDBJ databases">
        <title>Comparative genomics gives insights into the taxonomy of the Azoarcus-Aromatoleum group and reveals separate origins of nif in the plant-associated Azoarcus and non-plant-associated Aromatoleum sub-groups.</title>
        <authorList>
            <person name="Lafos M."/>
            <person name="Maluk M."/>
            <person name="Batista M."/>
            <person name="Junghare M."/>
            <person name="Carmona M."/>
            <person name="Faoro H."/>
            <person name="Cruz L.M."/>
            <person name="Battistoni F."/>
            <person name="De Souza E."/>
            <person name="Pedrosa F."/>
            <person name="Chen W.-M."/>
            <person name="Poole P.S."/>
            <person name="Dixon R.A."/>
            <person name="James E.K."/>
        </authorList>
    </citation>
    <scope>NUCLEOTIDE SEQUENCE [LARGE SCALE GENOMIC DNA]</scope>
    <source>
        <strain evidence="1 2">PbN1</strain>
    </source>
</reference>
<sequence length="318" mass="34582">MLKMLQLDGLRADLAAVEGLLASRSEEEDPVGWLQLSIRREEIEEEIRSAQAADVHASVGLFFGGRPVVGSRGIRADFAGQMVAQFQDLVSKRLATLESGPLAARGPVPLREKAQLMITDVARGSFGFVLEEEPSSDALTDTPLQIVVGEMSELIYRLSLPEDEIFESVSDTLDERLLLSVQRFFQLLDDAGATLRIVQGEKSLPMDAEAIHLARSRSEALQIAQRDDEEIEGVLYLLPATRRFELHGVGGGDEVVKGSVSPECLEALAGGVGVQAADVVGQRWRVQVRVREVQQRSRKPQINYTLTGLLAPTGSAAA</sequence>
<evidence type="ECO:0000313" key="2">
    <source>
        <dbReference type="Proteomes" id="UP000633943"/>
    </source>
</evidence>
<name>A0ABX1NX96_9RHOO</name>
<gene>
    <name evidence="1" type="ORF">GPA24_13990</name>
</gene>